<organism evidence="1 2">
    <name type="scientific">Desulfitobacterium metallireducens DSM 15288</name>
    <dbReference type="NCBI Taxonomy" id="871968"/>
    <lineage>
        <taxon>Bacteria</taxon>
        <taxon>Bacillati</taxon>
        <taxon>Bacillota</taxon>
        <taxon>Clostridia</taxon>
        <taxon>Eubacteriales</taxon>
        <taxon>Desulfitobacteriaceae</taxon>
        <taxon>Desulfitobacterium</taxon>
    </lineage>
</organism>
<evidence type="ECO:0000313" key="2">
    <source>
        <dbReference type="Proteomes" id="UP000010847"/>
    </source>
</evidence>
<protein>
    <submittedName>
        <fullName evidence="1">Uncharacterized protein</fullName>
    </submittedName>
</protein>
<reference evidence="1 2" key="1">
    <citation type="submission" date="2013-12" db="EMBL/GenBank/DDBJ databases">
        <authorList>
            <consortium name="DOE Joint Genome Institute"/>
            <person name="Smidt H."/>
            <person name="Huntemann M."/>
            <person name="Han J."/>
            <person name="Chen A."/>
            <person name="Kyrpides N."/>
            <person name="Mavromatis K."/>
            <person name="Markowitz V."/>
            <person name="Palaniappan K."/>
            <person name="Ivanova N."/>
            <person name="Schaumberg A."/>
            <person name="Pati A."/>
            <person name="Liolios K."/>
            <person name="Nordberg H.P."/>
            <person name="Cantor M.N."/>
            <person name="Hua S.X."/>
            <person name="Woyke T."/>
        </authorList>
    </citation>
    <scope>NUCLEOTIDE SEQUENCE [LARGE SCALE GENOMIC DNA]</scope>
    <source>
        <strain evidence="2">DSM 15288</strain>
    </source>
</reference>
<dbReference type="KEGG" id="dmt:DESME_04545"/>
<proteinExistence type="predicted"/>
<evidence type="ECO:0000313" key="1">
    <source>
        <dbReference type="EMBL" id="AHF06408.1"/>
    </source>
</evidence>
<dbReference type="AlphaFoldDB" id="W0EA53"/>
<dbReference type="HOGENOM" id="CLU_1188414_0_0_9"/>
<name>W0EA53_9FIRM</name>
<dbReference type="RefSeq" id="WP_006715077.1">
    <property type="nucleotide sequence ID" value="NZ_CP007032.1"/>
</dbReference>
<dbReference type="OrthoDB" id="1795727at2"/>
<dbReference type="EMBL" id="CP007032">
    <property type="protein sequence ID" value="AHF06408.1"/>
    <property type="molecule type" value="Genomic_DNA"/>
</dbReference>
<keyword evidence="2" id="KW-1185">Reference proteome</keyword>
<dbReference type="eggNOG" id="ENOG5033BX9">
    <property type="taxonomic scope" value="Bacteria"/>
</dbReference>
<accession>W0EA53</accession>
<sequence length="233" mass="27027">MNSFERKVQTRLHLHPEHLRMLLALPTEETVETLIQYHIFESKNAYLGQLLSSLLPIWETLACDGNETLGKLLRLLESTRISPIKHEDQLLHSNLLRLRILSETAGPFPFSPLSIQENLLKFLTDSEILADLPQLEVISFSPAEISPLTAELERYKLSPISRRYVQNLFHAERQEAILSVLAYLAKNYTLLGTCRQAYAVMLSLDELDKWSKHPFCLRLLANRFWEYRTQEIL</sequence>
<gene>
    <name evidence="1" type="ORF">DESME_04545</name>
</gene>
<dbReference type="Proteomes" id="UP000010847">
    <property type="component" value="Chromosome"/>
</dbReference>